<dbReference type="PROSITE" id="PS51755">
    <property type="entry name" value="OMPR_PHOB"/>
    <property type="match status" value="1"/>
</dbReference>
<dbReference type="EMBL" id="CP001738">
    <property type="protein sequence ID" value="ACY98346.1"/>
    <property type="molecule type" value="Genomic_DNA"/>
</dbReference>
<evidence type="ECO:0000256" key="1">
    <source>
        <dbReference type="ARBA" id="ARBA00005820"/>
    </source>
</evidence>
<comment type="similarity">
    <text evidence="1">Belongs to the AfsR/DnrI/RedD regulatory family.</text>
</comment>
<organism evidence="7 8">
    <name type="scientific">Thermomonospora curvata (strain ATCC 19995 / DSM 43183 / JCM 3096 / KCTC 9072 / NBRC 15933 / NCIMB 10081 / Henssen B9)</name>
    <dbReference type="NCBI Taxonomy" id="471852"/>
    <lineage>
        <taxon>Bacteria</taxon>
        <taxon>Bacillati</taxon>
        <taxon>Actinomycetota</taxon>
        <taxon>Actinomycetes</taxon>
        <taxon>Streptosporangiales</taxon>
        <taxon>Thermomonosporaceae</taxon>
        <taxon>Thermomonospora</taxon>
    </lineage>
</organism>
<dbReference type="eggNOG" id="COG3629">
    <property type="taxonomic scope" value="Bacteria"/>
</dbReference>
<dbReference type="CDD" id="cd15831">
    <property type="entry name" value="BTAD"/>
    <property type="match status" value="1"/>
</dbReference>
<accession>D1A6U2</accession>
<keyword evidence="4" id="KW-0804">Transcription</keyword>
<dbReference type="InterPro" id="IPR001867">
    <property type="entry name" value="OmpR/PhoB-type_DNA-bd"/>
</dbReference>
<evidence type="ECO:0000256" key="3">
    <source>
        <dbReference type="ARBA" id="ARBA00023125"/>
    </source>
</evidence>
<dbReference type="HOGENOM" id="CLU_004665_0_1_11"/>
<evidence type="ECO:0000313" key="7">
    <source>
        <dbReference type="EMBL" id="ACY98346.1"/>
    </source>
</evidence>
<dbReference type="Proteomes" id="UP000001918">
    <property type="component" value="Chromosome"/>
</dbReference>
<dbReference type="Pfam" id="PF03704">
    <property type="entry name" value="BTAD"/>
    <property type="match status" value="1"/>
</dbReference>
<name>D1A6U2_THECD</name>
<protein>
    <submittedName>
        <fullName evidence="7">Transcriptional regulator, SARP family</fullName>
    </submittedName>
</protein>
<feature type="domain" description="OmpR/PhoB-type" evidence="6">
    <location>
        <begin position="1"/>
        <end position="98"/>
    </location>
</feature>
<evidence type="ECO:0000313" key="8">
    <source>
        <dbReference type="Proteomes" id="UP000001918"/>
    </source>
</evidence>
<keyword evidence="2" id="KW-0805">Transcription regulation</keyword>
<dbReference type="SUPFAM" id="SSF46894">
    <property type="entry name" value="C-terminal effector domain of the bipartite response regulators"/>
    <property type="match status" value="1"/>
</dbReference>
<dbReference type="STRING" id="471852.Tcur_2801"/>
<evidence type="ECO:0000259" key="6">
    <source>
        <dbReference type="PROSITE" id="PS51755"/>
    </source>
</evidence>
<dbReference type="SUPFAM" id="SSF48452">
    <property type="entry name" value="TPR-like"/>
    <property type="match status" value="1"/>
</dbReference>
<dbReference type="SMART" id="SM00862">
    <property type="entry name" value="Trans_reg_C"/>
    <property type="match status" value="1"/>
</dbReference>
<dbReference type="PANTHER" id="PTHR35807:SF1">
    <property type="entry name" value="TRANSCRIPTIONAL REGULATOR REDD"/>
    <property type="match status" value="1"/>
</dbReference>
<reference evidence="7 8" key="1">
    <citation type="journal article" date="2011" name="Stand. Genomic Sci.">
        <title>Complete genome sequence of Thermomonospora curvata type strain (B9).</title>
        <authorList>
            <person name="Chertkov O."/>
            <person name="Sikorski J."/>
            <person name="Nolan M."/>
            <person name="Lapidus A."/>
            <person name="Lucas S."/>
            <person name="Del Rio T.G."/>
            <person name="Tice H."/>
            <person name="Cheng J.F."/>
            <person name="Goodwin L."/>
            <person name="Pitluck S."/>
            <person name="Liolios K."/>
            <person name="Ivanova N."/>
            <person name="Mavromatis K."/>
            <person name="Mikhailova N."/>
            <person name="Ovchinnikova G."/>
            <person name="Pati A."/>
            <person name="Chen A."/>
            <person name="Palaniappan K."/>
            <person name="Djao O.D."/>
            <person name="Land M."/>
            <person name="Hauser L."/>
            <person name="Chang Y.J."/>
            <person name="Jeffries C.D."/>
            <person name="Brettin T."/>
            <person name="Han C."/>
            <person name="Detter J.C."/>
            <person name="Rohde M."/>
            <person name="Goker M."/>
            <person name="Woyke T."/>
            <person name="Bristow J."/>
            <person name="Eisen J.A."/>
            <person name="Markowitz V."/>
            <person name="Hugenholtz P."/>
            <person name="Klenk H.P."/>
            <person name="Kyrpides N.C."/>
        </authorList>
    </citation>
    <scope>NUCLEOTIDE SEQUENCE [LARGE SCALE GENOMIC DNA]</scope>
    <source>
        <strain evidence="8">ATCC 19995 / DSM 43183 / JCM 3096 / KCTC 9072 / NBRC 15933 / NCIMB 10081 / Henssen B9</strain>
    </source>
</reference>
<dbReference type="InterPro" id="IPR016032">
    <property type="entry name" value="Sig_transdc_resp-reg_C-effctor"/>
</dbReference>
<sequence length="267" mass="29546">MMRIKVLGPLEATRNGQSVAPTAAKPRQILALLALRAGEVVPVPTLVEEIWGEDPPRSALTTMQTYILQLRRLIGRSSDSGSAKDILVTRYNGYLFPADAVTVDAQEYEKLAEQGNRAWERGDYVAAAELLRKALDMWSGEALVDVQRGMPLSVEATRLEQSRIGVLETRIDAELRLGRHHALLGELAMLVARNPMHENLCAKFMIALYRSGQQWRALEVFRQLRMALANELGVEPSARLQRLQRSILSADPALDLPETGAFAAIPA</sequence>
<evidence type="ECO:0000256" key="4">
    <source>
        <dbReference type="ARBA" id="ARBA00023163"/>
    </source>
</evidence>
<dbReference type="InterPro" id="IPR011990">
    <property type="entry name" value="TPR-like_helical_dom_sf"/>
</dbReference>
<dbReference type="InterPro" id="IPR005158">
    <property type="entry name" value="BTAD"/>
</dbReference>
<evidence type="ECO:0000256" key="2">
    <source>
        <dbReference type="ARBA" id="ARBA00023015"/>
    </source>
</evidence>
<keyword evidence="8" id="KW-1185">Reference proteome</keyword>
<dbReference type="PANTHER" id="PTHR35807">
    <property type="entry name" value="TRANSCRIPTIONAL REGULATOR REDD-RELATED"/>
    <property type="match status" value="1"/>
</dbReference>
<proteinExistence type="inferred from homology"/>
<dbReference type="Gene3D" id="1.25.40.10">
    <property type="entry name" value="Tetratricopeptide repeat domain"/>
    <property type="match status" value="1"/>
</dbReference>
<dbReference type="Gene3D" id="1.10.10.10">
    <property type="entry name" value="Winged helix-like DNA-binding domain superfamily/Winged helix DNA-binding domain"/>
    <property type="match status" value="1"/>
</dbReference>
<dbReference type="AlphaFoldDB" id="D1A6U2"/>
<dbReference type="GO" id="GO:0003677">
    <property type="term" value="F:DNA binding"/>
    <property type="evidence" value="ECO:0007669"/>
    <property type="project" value="UniProtKB-UniRule"/>
</dbReference>
<dbReference type="KEGG" id="tcu:Tcur_2801"/>
<evidence type="ECO:0000256" key="5">
    <source>
        <dbReference type="PROSITE-ProRule" id="PRU01091"/>
    </source>
</evidence>
<feature type="DNA-binding region" description="OmpR/PhoB-type" evidence="5">
    <location>
        <begin position="1"/>
        <end position="98"/>
    </location>
</feature>
<gene>
    <name evidence="7" type="ordered locus">Tcur_2801</name>
</gene>
<dbReference type="GO" id="GO:0000160">
    <property type="term" value="P:phosphorelay signal transduction system"/>
    <property type="evidence" value="ECO:0007669"/>
    <property type="project" value="InterPro"/>
</dbReference>
<dbReference type="InterPro" id="IPR036388">
    <property type="entry name" value="WH-like_DNA-bd_sf"/>
</dbReference>
<dbReference type="SMART" id="SM01043">
    <property type="entry name" value="BTAD"/>
    <property type="match status" value="1"/>
</dbReference>
<dbReference type="Pfam" id="PF00486">
    <property type="entry name" value="Trans_reg_C"/>
    <property type="match status" value="1"/>
</dbReference>
<dbReference type="GO" id="GO:0006355">
    <property type="term" value="P:regulation of DNA-templated transcription"/>
    <property type="evidence" value="ECO:0007669"/>
    <property type="project" value="InterPro"/>
</dbReference>
<dbReference type="InterPro" id="IPR051677">
    <property type="entry name" value="AfsR-DnrI-RedD_regulator"/>
</dbReference>
<keyword evidence="3 5" id="KW-0238">DNA-binding</keyword>